<dbReference type="CDD" id="cd00109">
    <property type="entry name" value="Kunitz-type"/>
    <property type="match status" value="1"/>
</dbReference>
<dbReference type="InterPro" id="IPR020901">
    <property type="entry name" value="Prtase_inh_Kunz-CS"/>
</dbReference>
<feature type="domain" description="BPTI/Kunitz inhibitor" evidence="4">
    <location>
        <begin position="126"/>
        <end position="183"/>
    </location>
</feature>
<dbReference type="PROSITE" id="PS00280">
    <property type="entry name" value="BPTI_KUNITZ_1"/>
    <property type="match status" value="1"/>
</dbReference>
<organism evidence="5">
    <name type="scientific">Ixodes ricinus</name>
    <name type="common">Common tick</name>
    <name type="synonym">Acarus ricinus</name>
    <dbReference type="NCBI Taxonomy" id="34613"/>
    <lineage>
        <taxon>Eukaryota</taxon>
        <taxon>Metazoa</taxon>
        <taxon>Ecdysozoa</taxon>
        <taxon>Arthropoda</taxon>
        <taxon>Chelicerata</taxon>
        <taxon>Arachnida</taxon>
        <taxon>Acari</taxon>
        <taxon>Parasitiformes</taxon>
        <taxon>Ixodida</taxon>
        <taxon>Ixodoidea</taxon>
        <taxon>Ixodidae</taxon>
        <taxon>Ixodinae</taxon>
        <taxon>Ixodes</taxon>
    </lineage>
</organism>
<dbReference type="PROSITE" id="PS50279">
    <property type="entry name" value="BPTI_KUNITZ_2"/>
    <property type="match status" value="2"/>
</dbReference>
<dbReference type="GO" id="GO:0004867">
    <property type="term" value="F:serine-type endopeptidase inhibitor activity"/>
    <property type="evidence" value="ECO:0007669"/>
    <property type="project" value="UniProtKB-KW"/>
</dbReference>
<dbReference type="PANTHER" id="PTHR10083">
    <property type="entry name" value="KUNITZ-TYPE PROTEASE INHIBITOR-RELATED"/>
    <property type="match status" value="1"/>
</dbReference>
<evidence type="ECO:0000256" key="1">
    <source>
        <dbReference type="ARBA" id="ARBA00022690"/>
    </source>
</evidence>
<dbReference type="PRINTS" id="PR00759">
    <property type="entry name" value="BASICPTASE"/>
</dbReference>
<reference evidence="5" key="1">
    <citation type="submission" date="2012-12" db="EMBL/GenBank/DDBJ databases">
        <title>Identification and characterization of a phenylalanine ammonia-lyase gene family in Isatis indigotica Fort.</title>
        <authorList>
            <person name="Liu Q."/>
            <person name="Chen J."/>
            <person name="Zhou X."/>
            <person name="Di P."/>
            <person name="Xiao Y."/>
            <person name="Xuan H."/>
            <person name="Zhang L."/>
            <person name="Chen W."/>
        </authorList>
    </citation>
    <scope>NUCLEOTIDE SEQUENCE</scope>
    <source>
        <tissue evidence="5">Salivary gland</tissue>
    </source>
</reference>
<sequence length="200" mass="23336">MYFHIKSRQDYDFSRRVPFAVTMELLKLVVCIFFVDGVFCASKEECNLNHKEGNCIDATLGFYFDRPSNTCKPFLQCSDKGSHFSTEDQCNYYCIRGPDTSSTTPDNSDYYYDYPDGKKPDYREICSEPLNVGTPCKVRDHRNHRQQRFFYNTSAGDCQSFAYRGCGGNSNSFMTKHTCQYHCKHVHDEHNNHIDHHHKN</sequence>
<dbReference type="SUPFAM" id="SSF57362">
    <property type="entry name" value="BPTI-like"/>
    <property type="match status" value="2"/>
</dbReference>
<dbReference type="InterPro" id="IPR036880">
    <property type="entry name" value="Kunitz_BPTI_sf"/>
</dbReference>
<dbReference type="AlphaFoldDB" id="A0A0K8R8E1"/>
<evidence type="ECO:0000256" key="3">
    <source>
        <dbReference type="ARBA" id="ARBA00023157"/>
    </source>
</evidence>
<keyword evidence="3" id="KW-1015">Disulfide bond</keyword>
<protein>
    <submittedName>
        <fullName evidence="5">Putative salivary kunitz domain protein</fullName>
    </submittedName>
</protein>
<dbReference type="EMBL" id="GADI01006457">
    <property type="protein sequence ID" value="JAA67351.1"/>
    <property type="molecule type" value="mRNA"/>
</dbReference>
<dbReference type="GO" id="GO:0005615">
    <property type="term" value="C:extracellular space"/>
    <property type="evidence" value="ECO:0007669"/>
    <property type="project" value="TreeGrafter"/>
</dbReference>
<evidence type="ECO:0000256" key="2">
    <source>
        <dbReference type="ARBA" id="ARBA00022900"/>
    </source>
</evidence>
<dbReference type="InterPro" id="IPR002223">
    <property type="entry name" value="Kunitz_BPTI"/>
</dbReference>
<feature type="domain" description="BPTI/Kunitz inhibitor" evidence="4">
    <location>
        <begin position="46"/>
        <end position="94"/>
    </location>
</feature>
<name>A0A0K8R8E1_IXORI</name>
<dbReference type="InterPro" id="IPR050098">
    <property type="entry name" value="TFPI/VKTCI-like"/>
</dbReference>
<evidence type="ECO:0000313" key="5">
    <source>
        <dbReference type="EMBL" id="JAA67351.1"/>
    </source>
</evidence>
<dbReference type="SMART" id="SM00131">
    <property type="entry name" value="KU"/>
    <property type="match status" value="2"/>
</dbReference>
<proteinExistence type="evidence at transcript level"/>
<evidence type="ECO:0000259" key="4">
    <source>
        <dbReference type="PROSITE" id="PS50279"/>
    </source>
</evidence>
<dbReference type="PANTHER" id="PTHR10083:SF328">
    <property type="entry name" value="TISSUE FACTOR PATHWAY INHIBITOR"/>
    <property type="match status" value="1"/>
</dbReference>
<accession>A0A0K8R8E1</accession>
<keyword evidence="2" id="KW-0722">Serine protease inhibitor</keyword>
<dbReference type="Pfam" id="PF00014">
    <property type="entry name" value="Kunitz_BPTI"/>
    <property type="match status" value="2"/>
</dbReference>
<keyword evidence="1" id="KW-0646">Protease inhibitor</keyword>
<dbReference type="Gene3D" id="4.10.410.10">
    <property type="entry name" value="Pancreatic trypsin inhibitor Kunitz domain"/>
    <property type="match status" value="2"/>
</dbReference>